<proteinExistence type="inferred from homology"/>
<feature type="transmembrane region" description="Helical" evidence="7">
    <location>
        <begin position="156"/>
        <end position="175"/>
    </location>
</feature>
<keyword evidence="6 7" id="KW-0472">Membrane</keyword>
<dbReference type="RefSeq" id="WP_236254649.1">
    <property type="nucleotide sequence ID" value="NZ_CP036280.1"/>
</dbReference>
<dbReference type="AlphaFoldDB" id="A0A518BVD9"/>
<evidence type="ECO:0000256" key="5">
    <source>
        <dbReference type="ARBA" id="ARBA00022989"/>
    </source>
</evidence>
<feature type="transmembrane region" description="Helical" evidence="7">
    <location>
        <begin position="219"/>
        <end position="237"/>
    </location>
</feature>
<feature type="transmembrane region" description="Helical" evidence="7">
    <location>
        <begin position="257"/>
        <end position="279"/>
    </location>
</feature>
<feature type="transmembrane region" description="Helical" evidence="7">
    <location>
        <begin position="388"/>
        <end position="411"/>
    </location>
</feature>
<evidence type="ECO:0000256" key="6">
    <source>
        <dbReference type="ARBA" id="ARBA00023136"/>
    </source>
</evidence>
<dbReference type="KEGG" id="mcad:Pan265_07600"/>
<evidence type="ECO:0000313" key="8">
    <source>
        <dbReference type="EMBL" id="QDU70917.1"/>
    </source>
</evidence>
<dbReference type="GO" id="GO:0005886">
    <property type="term" value="C:plasma membrane"/>
    <property type="evidence" value="ECO:0007669"/>
    <property type="project" value="UniProtKB-SubCell"/>
</dbReference>
<feature type="transmembrane region" description="Helical" evidence="7">
    <location>
        <begin position="454"/>
        <end position="475"/>
    </location>
</feature>
<evidence type="ECO:0000256" key="7">
    <source>
        <dbReference type="SAM" id="Phobius"/>
    </source>
</evidence>
<dbReference type="InterPro" id="IPR050833">
    <property type="entry name" value="Poly_Biosynth_Transport"/>
</dbReference>
<feature type="transmembrane region" description="Helical" evidence="7">
    <location>
        <begin position="333"/>
        <end position="352"/>
    </location>
</feature>
<dbReference type="Pfam" id="PF13440">
    <property type="entry name" value="Polysacc_synt_3"/>
    <property type="match status" value="1"/>
</dbReference>
<comment type="subcellular location">
    <subcellularLocation>
        <location evidence="1">Cell membrane</location>
        <topology evidence="1">Multi-pass membrane protein</topology>
    </subcellularLocation>
</comment>
<evidence type="ECO:0000256" key="2">
    <source>
        <dbReference type="ARBA" id="ARBA00007430"/>
    </source>
</evidence>
<organism evidence="8 9">
    <name type="scientific">Mucisphaera calidilacus</name>
    <dbReference type="NCBI Taxonomy" id="2527982"/>
    <lineage>
        <taxon>Bacteria</taxon>
        <taxon>Pseudomonadati</taxon>
        <taxon>Planctomycetota</taxon>
        <taxon>Phycisphaerae</taxon>
        <taxon>Phycisphaerales</taxon>
        <taxon>Phycisphaeraceae</taxon>
        <taxon>Mucisphaera</taxon>
    </lineage>
</organism>
<name>A0A518BVD9_9BACT</name>
<evidence type="ECO:0000256" key="3">
    <source>
        <dbReference type="ARBA" id="ARBA00022475"/>
    </source>
</evidence>
<dbReference type="PANTHER" id="PTHR30250">
    <property type="entry name" value="PST FAMILY PREDICTED COLANIC ACID TRANSPORTER"/>
    <property type="match status" value="1"/>
</dbReference>
<feature type="transmembrane region" description="Helical" evidence="7">
    <location>
        <begin position="423"/>
        <end position="448"/>
    </location>
</feature>
<evidence type="ECO:0000256" key="4">
    <source>
        <dbReference type="ARBA" id="ARBA00022692"/>
    </source>
</evidence>
<keyword evidence="9" id="KW-1185">Reference proteome</keyword>
<dbReference type="EMBL" id="CP036280">
    <property type="protein sequence ID" value="QDU70917.1"/>
    <property type="molecule type" value="Genomic_DNA"/>
</dbReference>
<comment type="similarity">
    <text evidence="2">Belongs to the polysaccharide synthase family.</text>
</comment>
<evidence type="ECO:0000313" key="9">
    <source>
        <dbReference type="Proteomes" id="UP000320386"/>
    </source>
</evidence>
<feature type="transmembrane region" description="Helical" evidence="7">
    <location>
        <begin position="364"/>
        <end position="382"/>
    </location>
</feature>
<feature type="transmembrane region" description="Helical" evidence="7">
    <location>
        <begin position="91"/>
        <end position="115"/>
    </location>
</feature>
<keyword evidence="5 7" id="KW-1133">Transmembrane helix</keyword>
<evidence type="ECO:0000256" key="1">
    <source>
        <dbReference type="ARBA" id="ARBA00004651"/>
    </source>
</evidence>
<feature type="transmembrane region" description="Helical" evidence="7">
    <location>
        <begin position="21"/>
        <end position="47"/>
    </location>
</feature>
<dbReference type="PANTHER" id="PTHR30250:SF10">
    <property type="entry name" value="LIPOPOLYSACCHARIDE BIOSYNTHESIS PROTEIN WZXC"/>
    <property type="match status" value="1"/>
</dbReference>
<gene>
    <name evidence="8" type="primary">tuaB</name>
    <name evidence="8" type="ORF">Pan265_07600</name>
</gene>
<dbReference type="Proteomes" id="UP000320386">
    <property type="component" value="Chromosome"/>
</dbReference>
<feature type="transmembrane region" description="Helical" evidence="7">
    <location>
        <begin position="300"/>
        <end position="321"/>
    </location>
</feature>
<sequence length="506" mass="55030">MDQPNTEQPRVEAIGSRVRGGAVILLAGRLMAGGFGTLVRMVILANLLGPDEFGLFGAALLAVGLLEVFTQSGLRHAVIQTDDVSRDTLDTAWTIQVLRGLLLGLLLLVAAPWLAMLTDRPEAAAPIRGLALVPVLMGLSSIGINFLERRLQYGRYVVLTAGISLIELVVSVLYALYSPTVWALVVGRIAATAMRLILSYFLCDTHAWFGFKLGKAKALFSYGIWILVSGLIAYALIKGGDYVVLHWLTESDFGLYFLAYQLATLPIMQVVQTVDAVTFSGYSRLKNEIPRLREAFLKSFLVIATVSFFLCSMVIAVAYPFERLFLSDAYTGISRLIEILAIWGLSRGLGAANNSLFLAVGRPALASIFQAVMLVLFAAAAIPAVTTYGLEGICWTLACVGAVVQPMRYPLTARDLQMSSWKIYLRVAVPLSAAVAAVAAAKALAWVMPGWNPWLHLFLDPLAGTIGFAAVMMLWMANRELDLKRVLTELIPVRYQIWRAIGVGTG</sequence>
<accession>A0A518BVD9</accession>
<keyword evidence="4 7" id="KW-0812">Transmembrane</keyword>
<protein>
    <submittedName>
        <fullName evidence="8">Teichuronic acid biosynthesis protein TuaB</fullName>
    </submittedName>
</protein>
<keyword evidence="3" id="KW-1003">Cell membrane</keyword>
<feature type="transmembrane region" description="Helical" evidence="7">
    <location>
        <begin position="181"/>
        <end position="198"/>
    </location>
</feature>
<feature type="transmembrane region" description="Helical" evidence="7">
    <location>
        <begin position="127"/>
        <end position="147"/>
    </location>
</feature>
<feature type="transmembrane region" description="Helical" evidence="7">
    <location>
        <begin position="53"/>
        <end position="70"/>
    </location>
</feature>
<reference evidence="8 9" key="1">
    <citation type="submission" date="2019-02" db="EMBL/GenBank/DDBJ databases">
        <title>Deep-cultivation of Planctomycetes and their phenomic and genomic characterization uncovers novel biology.</title>
        <authorList>
            <person name="Wiegand S."/>
            <person name="Jogler M."/>
            <person name="Boedeker C."/>
            <person name="Pinto D."/>
            <person name="Vollmers J."/>
            <person name="Rivas-Marin E."/>
            <person name="Kohn T."/>
            <person name="Peeters S.H."/>
            <person name="Heuer A."/>
            <person name="Rast P."/>
            <person name="Oberbeckmann S."/>
            <person name="Bunk B."/>
            <person name="Jeske O."/>
            <person name="Meyerdierks A."/>
            <person name="Storesund J.E."/>
            <person name="Kallscheuer N."/>
            <person name="Luecker S."/>
            <person name="Lage O.M."/>
            <person name="Pohl T."/>
            <person name="Merkel B.J."/>
            <person name="Hornburger P."/>
            <person name="Mueller R.-W."/>
            <person name="Bruemmer F."/>
            <person name="Labrenz M."/>
            <person name="Spormann A.M."/>
            <person name="Op den Camp H."/>
            <person name="Overmann J."/>
            <person name="Amann R."/>
            <person name="Jetten M.S.M."/>
            <person name="Mascher T."/>
            <person name="Medema M.H."/>
            <person name="Devos D.P."/>
            <person name="Kaster A.-K."/>
            <person name="Ovreas L."/>
            <person name="Rohde M."/>
            <person name="Galperin M.Y."/>
            <person name="Jogler C."/>
        </authorList>
    </citation>
    <scope>NUCLEOTIDE SEQUENCE [LARGE SCALE GENOMIC DNA]</scope>
    <source>
        <strain evidence="8 9">Pan265</strain>
    </source>
</reference>